<reference evidence="1 2" key="1">
    <citation type="journal article" date="2016" name="Nat. Commun.">
        <title>Thousands of microbial genomes shed light on interconnected biogeochemical processes in an aquifer system.</title>
        <authorList>
            <person name="Anantharaman K."/>
            <person name="Brown C.T."/>
            <person name="Hug L.A."/>
            <person name="Sharon I."/>
            <person name="Castelle C.J."/>
            <person name="Probst A.J."/>
            <person name="Thomas B.C."/>
            <person name="Singh A."/>
            <person name="Wilkins M.J."/>
            <person name="Karaoz U."/>
            <person name="Brodie E.L."/>
            <person name="Williams K.H."/>
            <person name="Hubbard S.S."/>
            <person name="Banfield J.F."/>
        </authorList>
    </citation>
    <scope>NUCLEOTIDE SEQUENCE [LARGE SCALE GENOMIC DNA]</scope>
</reference>
<proteinExistence type="predicted"/>
<dbReference type="AlphaFoldDB" id="A0A1F6NY49"/>
<dbReference type="Proteomes" id="UP000178490">
    <property type="component" value="Unassembled WGS sequence"/>
</dbReference>
<protein>
    <submittedName>
        <fullName evidence="1">Uncharacterized protein</fullName>
    </submittedName>
</protein>
<gene>
    <name evidence="1" type="ORF">A2537_00095</name>
</gene>
<evidence type="ECO:0000313" key="2">
    <source>
        <dbReference type="Proteomes" id="UP000178490"/>
    </source>
</evidence>
<organism evidence="1 2">
    <name type="scientific">Candidatus Magasanikbacteria bacterium RIFOXYD2_FULL_36_9</name>
    <dbReference type="NCBI Taxonomy" id="1798707"/>
    <lineage>
        <taxon>Bacteria</taxon>
        <taxon>Candidatus Magasanikiibacteriota</taxon>
    </lineage>
</organism>
<comment type="caution">
    <text evidence="1">The sequence shown here is derived from an EMBL/GenBank/DDBJ whole genome shotgun (WGS) entry which is preliminary data.</text>
</comment>
<accession>A0A1F6NY49</accession>
<sequence>MRAEEAKKLADKNILAAKEAKRVEEENIKKEAQQFRLQQTDVFIDANFAKMNGTGTSFAIDQFDYFRKWLRMNSTRELYESMNLIILLVHDKNSHLDRVVLKNVKEIMKRTPELQSRLSNILNTFNKLNEDIKNGKEVDNFIIYSDDRYKHPKKSKSSSVEFAIDILSKLLSTK</sequence>
<evidence type="ECO:0000313" key="1">
    <source>
        <dbReference type="EMBL" id="OGH88574.1"/>
    </source>
</evidence>
<dbReference type="EMBL" id="MFRC01000061">
    <property type="protein sequence ID" value="OGH88574.1"/>
    <property type="molecule type" value="Genomic_DNA"/>
</dbReference>
<name>A0A1F6NY49_9BACT</name>